<evidence type="ECO:0000313" key="2">
    <source>
        <dbReference type="Proteomes" id="UP001595191"/>
    </source>
</evidence>
<sequence length="134" mass="15497">MQATEIIAEGGYDSWDEAKLNEIKKGEFSEAIGEALYENAEIRLWEIQLRPSERIPFRRHRNNYSCTSFSDGLLVSRNINGQVVLLRLSKGDQFYWECISNEMTHDLENVGESTIKVTVLEEKAREHCEVDPLF</sequence>
<evidence type="ECO:0000313" key="1">
    <source>
        <dbReference type="EMBL" id="MFH6604854.1"/>
    </source>
</evidence>
<dbReference type="Proteomes" id="UP001595191">
    <property type="component" value="Unassembled WGS sequence"/>
</dbReference>
<keyword evidence="2" id="KW-1185">Reference proteome</keyword>
<gene>
    <name evidence="1" type="ORF">ACEZ3G_15320</name>
</gene>
<comment type="caution">
    <text evidence="1">The sequence shown here is derived from an EMBL/GenBank/DDBJ whole genome shotgun (WGS) entry which is preliminary data.</text>
</comment>
<accession>A0ACC7LNJ6</accession>
<reference evidence="1" key="1">
    <citation type="submission" date="2024-09" db="EMBL/GenBank/DDBJ databases">
        <authorList>
            <person name="Liu J."/>
        </authorList>
    </citation>
    <scope>NUCLEOTIDE SEQUENCE</scope>
    <source>
        <strain evidence="1">NBU2967</strain>
    </source>
</reference>
<organism evidence="1 2">
    <name type="scientific">Meishania litoralis</name>
    <dbReference type="NCBI Taxonomy" id="3434685"/>
    <lineage>
        <taxon>Bacteria</taxon>
        <taxon>Pseudomonadati</taxon>
        <taxon>Bacteroidota</taxon>
        <taxon>Flavobacteriia</taxon>
        <taxon>Flavobacteriales</taxon>
        <taxon>Flavobacteriaceae</taxon>
        <taxon>Meishania</taxon>
    </lineage>
</organism>
<proteinExistence type="predicted"/>
<protein>
    <submittedName>
        <fullName evidence="1">Uncharacterized protein</fullName>
    </submittedName>
</protein>
<name>A0ACC7LNJ6_9FLAO</name>
<dbReference type="EMBL" id="JBHFPV010000005">
    <property type="protein sequence ID" value="MFH6604854.1"/>
    <property type="molecule type" value="Genomic_DNA"/>
</dbReference>